<name>U9SU20_RHIID</name>
<dbReference type="PROSITE" id="PS50879">
    <property type="entry name" value="RNASE_H_1"/>
    <property type="match status" value="1"/>
</dbReference>
<dbReference type="GO" id="GO:0003676">
    <property type="term" value="F:nucleic acid binding"/>
    <property type="evidence" value="ECO:0007669"/>
    <property type="project" value="InterPro"/>
</dbReference>
<dbReference type="EMBL" id="KI301866">
    <property type="protein sequence ID" value="ERZ94635.1"/>
    <property type="molecule type" value="Genomic_DNA"/>
</dbReference>
<dbReference type="InterPro" id="IPR002156">
    <property type="entry name" value="RNaseH_domain"/>
</dbReference>
<dbReference type="InterPro" id="IPR036397">
    <property type="entry name" value="RNaseH_sf"/>
</dbReference>
<accession>U9SU20</accession>
<organism evidence="2">
    <name type="scientific">Rhizophagus irregularis (strain DAOM 181602 / DAOM 197198 / MUCL 43194)</name>
    <name type="common">Arbuscular mycorrhizal fungus</name>
    <name type="synonym">Glomus intraradices</name>
    <dbReference type="NCBI Taxonomy" id="747089"/>
    <lineage>
        <taxon>Eukaryota</taxon>
        <taxon>Fungi</taxon>
        <taxon>Fungi incertae sedis</taxon>
        <taxon>Mucoromycota</taxon>
        <taxon>Glomeromycotina</taxon>
        <taxon>Glomeromycetes</taxon>
        <taxon>Glomerales</taxon>
        <taxon>Glomeraceae</taxon>
        <taxon>Rhizophagus</taxon>
    </lineage>
</organism>
<protein>
    <recommendedName>
        <fullName evidence="1">RNase H type-1 domain-containing protein</fullName>
    </recommendedName>
</protein>
<dbReference type="HOGENOM" id="CLU_182673_0_0_1"/>
<dbReference type="AlphaFoldDB" id="U9SU20"/>
<evidence type="ECO:0000313" key="2">
    <source>
        <dbReference type="EMBL" id="ERZ94635.1"/>
    </source>
</evidence>
<dbReference type="GO" id="GO:0004523">
    <property type="term" value="F:RNA-DNA hybrid ribonuclease activity"/>
    <property type="evidence" value="ECO:0007669"/>
    <property type="project" value="InterPro"/>
</dbReference>
<proteinExistence type="predicted"/>
<sequence length="85" mass="10147">MWLISQHFLTIQLRKVKGHSNDKANDQADALAKRGRYSPDPIIINHKFFFRSSLALFNYNHINVIDRNLRKWSNIPIQYQTMDQF</sequence>
<evidence type="ECO:0000259" key="1">
    <source>
        <dbReference type="PROSITE" id="PS50879"/>
    </source>
</evidence>
<reference evidence="2" key="1">
    <citation type="submission" date="2013-07" db="EMBL/GenBank/DDBJ databases">
        <title>The genome of an arbuscular mycorrhizal fungus provides insights into the evolution of the oldest plant symbiosis.</title>
        <authorList>
            <consortium name="DOE Joint Genome Institute"/>
            <person name="Tisserant E."/>
            <person name="Malbreil M."/>
            <person name="Kuo A."/>
            <person name="Kohler A."/>
            <person name="Symeonidi A."/>
            <person name="Balestrini R."/>
            <person name="Charron P."/>
            <person name="Duensing N."/>
            <person name="Frei-dit-Frey N."/>
            <person name="Gianinazzi-Pearson V."/>
            <person name="Gilbert B."/>
            <person name="Handa Y."/>
            <person name="Hijri M."/>
            <person name="Kaul R."/>
            <person name="Kawaguchi M."/>
            <person name="Krajinski F."/>
            <person name="Lammers P."/>
            <person name="Lapierre D."/>
            <person name="Masclaux F.G."/>
            <person name="Murat C."/>
            <person name="Morin E."/>
            <person name="Ndikumana S."/>
            <person name="Pagni M."/>
            <person name="Petitpierre D."/>
            <person name="Requena N."/>
            <person name="Rosikiewicz P."/>
            <person name="Riley R."/>
            <person name="Saito K."/>
            <person name="San Clemente H."/>
            <person name="Shapiro H."/>
            <person name="van Tuinen D."/>
            <person name="Becard G."/>
            <person name="Bonfante P."/>
            <person name="Paszkowski U."/>
            <person name="Shachar-Hill Y."/>
            <person name="Young J.P."/>
            <person name="Sanders I.R."/>
            <person name="Henrissat B."/>
            <person name="Rensing S.A."/>
            <person name="Grigoriev I.V."/>
            <person name="Corradi N."/>
            <person name="Roux C."/>
            <person name="Martin F."/>
        </authorList>
    </citation>
    <scope>NUCLEOTIDE SEQUENCE</scope>
    <source>
        <strain evidence="2">DAOM 197198</strain>
    </source>
</reference>
<dbReference type="InterPro" id="IPR012337">
    <property type="entry name" value="RNaseH-like_sf"/>
</dbReference>
<dbReference type="SUPFAM" id="SSF53098">
    <property type="entry name" value="Ribonuclease H-like"/>
    <property type="match status" value="1"/>
</dbReference>
<feature type="domain" description="RNase H type-1" evidence="1">
    <location>
        <begin position="1"/>
        <end position="37"/>
    </location>
</feature>
<gene>
    <name evidence="2" type="ORF">GLOINDRAFT_341671</name>
</gene>
<dbReference type="Gene3D" id="3.30.420.10">
    <property type="entry name" value="Ribonuclease H-like superfamily/Ribonuclease H"/>
    <property type="match status" value="1"/>
</dbReference>